<dbReference type="InterPro" id="IPR011605">
    <property type="entry name" value="NusB_fam"/>
</dbReference>
<dbReference type="Pfam" id="PF01029">
    <property type="entry name" value="NusB"/>
    <property type="match status" value="1"/>
</dbReference>
<reference evidence="8 9" key="1">
    <citation type="submission" date="2020-03" db="EMBL/GenBank/DDBJ databases">
        <title>Genomic Encyclopedia of Type Strains, Phase IV (KMG-IV): sequencing the most valuable type-strain genomes for metagenomic binning, comparative biology and taxonomic classification.</title>
        <authorList>
            <person name="Goeker M."/>
        </authorList>
    </citation>
    <scope>NUCLEOTIDE SEQUENCE [LARGE SCALE GENOMIC DNA]</scope>
    <source>
        <strain evidence="8 9">DSM 5718</strain>
    </source>
</reference>
<comment type="caution">
    <text evidence="8">The sequence shown here is derived from an EMBL/GenBank/DDBJ whole genome shotgun (WGS) entry which is preliminary data.</text>
</comment>
<dbReference type="SUPFAM" id="SSF48013">
    <property type="entry name" value="NusB-like"/>
    <property type="match status" value="1"/>
</dbReference>
<evidence type="ECO:0000256" key="2">
    <source>
        <dbReference type="ARBA" id="ARBA00022814"/>
    </source>
</evidence>
<keyword evidence="4 6" id="KW-0805">Transcription regulation</keyword>
<keyword evidence="2 6" id="KW-0889">Transcription antitermination</keyword>
<keyword evidence="3 6" id="KW-0694">RNA-binding</keyword>
<feature type="domain" description="NusB/RsmB/TIM44" evidence="7">
    <location>
        <begin position="268"/>
        <end position="386"/>
    </location>
</feature>
<dbReference type="GO" id="GO:0005829">
    <property type="term" value="C:cytosol"/>
    <property type="evidence" value="ECO:0007669"/>
    <property type="project" value="TreeGrafter"/>
</dbReference>
<dbReference type="GO" id="GO:0006353">
    <property type="term" value="P:DNA-templated transcription termination"/>
    <property type="evidence" value="ECO:0007669"/>
    <property type="project" value="UniProtKB-UniRule"/>
</dbReference>
<dbReference type="RefSeq" id="WP_166918906.1">
    <property type="nucleotide sequence ID" value="NZ_JAASRN010000002.1"/>
</dbReference>
<dbReference type="HAMAP" id="MF_00073">
    <property type="entry name" value="NusB"/>
    <property type="match status" value="1"/>
</dbReference>
<dbReference type="NCBIfam" id="TIGR01951">
    <property type="entry name" value="nusB"/>
    <property type="match status" value="1"/>
</dbReference>
<comment type="function">
    <text evidence="6">Involved in transcription antitermination. Required for transcription of ribosomal RNA (rRNA) genes. Binds specifically to the boxA antiterminator sequence of the ribosomal RNA (rrn) operons.</text>
</comment>
<evidence type="ECO:0000256" key="5">
    <source>
        <dbReference type="ARBA" id="ARBA00023163"/>
    </source>
</evidence>
<evidence type="ECO:0000313" key="8">
    <source>
        <dbReference type="EMBL" id="NIK73626.1"/>
    </source>
</evidence>
<dbReference type="InterPro" id="IPR035926">
    <property type="entry name" value="NusB-like_sf"/>
</dbReference>
<evidence type="ECO:0000256" key="1">
    <source>
        <dbReference type="ARBA" id="ARBA00005952"/>
    </source>
</evidence>
<accession>A0A846MPV6</accession>
<organism evidence="8 9">
    <name type="scientific">Thermonema lapsum</name>
    <dbReference type="NCBI Taxonomy" id="28195"/>
    <lineage>
        <taxon>Bacteria</taxon>
        <taxon>Pseudomonadati</taxon>
        <taxon>Bacteroidota</taxon>
        <taxon>Cytophagia</taxon>
        <taxon>Cytophagales</taxon>
        <taxon>Thermonemataceae</taxon>
        <taxon>Thermonema</taxon>
    </lineage>
</organism>
<evidence type="ECO:0000313" key="9">
    <source>
        <dbReference type="Proteomes" id="UP000537126"/>
    </source>
</evidence>
<evidence type="ECO:0000259" key="7">
    <source>
        <dbReference type="Pfam" id="PF01029"/>
    </source>
</evidence>
<evidence type="ECO:0000256" key="4">
    <source>
        <dbReference type="ARBA" id="ARBA00023015"/>
    </source>
</evidence>
<gene>
    <name evidence="6" type="primary">nusB</name>
    <name evidence="8" type="ORF">FHS56_001139</name>
</gene>
<protein>
    <recommendedName>
        <fullName evidence="6">Transcription antitermination protein NusB</fullName>
    </recommendedName>
    <alternativeName>
        <fullName evidence="6">Antitermination factor NusB</fullName>
    </alternativeName>
</protein>
<sequence>MLNRRLLRVKVMQALYAYFQSRSSDYYVAEEHIRNYFQPDLNSMTPPDYETLKRNTQIALRAFEQAHKTRVIEAGNEISEEVQVAVQQAIRLYEQNLERDKRHFRRLLIEEVEGLYERYLSVLALLIELAKLVAAERDRKPLDPTQVKVAAHYKLADNQIIRFLQNNQDLQEALKRHYISWQEDQEVVKTLYRDYLRNDPTYIAYRELPQASFEDDYNILDYIVRQHIFPRATHVWEEEGQVVEEEPFMYTFFEERDLKWVENRSALRSMVLKTLKSVVPDRPDEFRLLDLSLNWEEDENFILTLYNKTIEEEEENLRIIDRHLKGWELNRLLLVDKTLLQMAIVEMKYCPQIPVKVTINEFVELAKHYSSPKSRKFVNGLLDSIAATLQAEGQIRKSGRGLIDNQ</sequence>
<keyword evidence="9" id="KW-1185">Reference proteome</keyword>
<dbReference type="InterPro" id="IPR006027">
    <property type="entry name" value="NusB_RsmB_TIM44"/>
</dbReference>
<proteinExistence type="inferred from homology"/>
<evidence type="ECO:0000256" key="6">
    <source>
        <dbReference type="HAMAP-Rule" id="MF_00073"/>
    </source>
</evidence>
<keyword evidence="5 6" id="KW-0804">Transcription</keyword>
<dbReference type="Proteomes" id="UP000537126">
    <property type="component" value="Unassembled WGS sequence"/>
</dbReference>
<dbReference type="Gene3D" id="1.10.940.10">
    <property type="entry name" value="NusB-like"/>
    <property type="match status" value="1"/>
</dbReference>
<evidence type="ECO:0000256" key="3">
    <source>
        <dbReference type="ARBA" id="ARBA00022884"/>
    </source>
</evidence>
<dbReference type="PANTHER" id="PTHR11078:SF3">
    <property type="entry name" value="ANTITERMINATION NUSB DOMAIN-CONTAINING PROTEIN"/>
    <property type="match status" value="1"/>
</dbReference>
<dbReference type="GO" id="GO:0031564">
    <property type="term" value="P:transcription antitermination"/>
    <property type="evidence" value="ECO:0007669"/>
    <property type="project" value="UniProtKB-KW"/>
</dbReference>
<dbReference type="AlphaFoldDB" id="A0A846MPV6"/>
<dbReference type="GO" id="GO:0003723">
    <property type="term" value="F:RNA binding"/>
    <property type="evidence" value="ECO:0007669"/>
    <property type="project" value="UniProtKB-UniRule"/>
</dbReference>
<name>A0A846MPV6_9BACT</name>
<dbReference type="EMBL" id="JAASRN010000002">
    <property type="protein sequence ID" value="NIK73626.1"/>
    <property type="molecule type" value="Genomic_DNA"/>
</dbReference>
<comment type="similarity">
    <text evidence="1 6">Belongs to the NusB family.</text>
</comment>
<dbReference type="PANTHER" id="PTHR11078">
    <property type="entry name" value="N UTILIZATION SUBSTANCE PROTEIN B-RELATED"/>
    <property type="match status" value="1"/>
</dbReference>